<keyword evidence="3" id="KW-1185">Reference proteome</keyword>
<keyword evidence="1" id="KW-0732">Signal</keyword>
<gene>
    <name evidence="2" type="ORF">ON006_11070</name>
</gene>
<organism evidence="2 3">
    <name type="scientific">Dyadobacter pollutisoli</name>
    <dbReference type="NCBI Taxonomy" id="2910158"/>
    <lineage>
        <taxon>Bacteria</taxon>
        <taxon>Pseudomonadati</taxon>
        <taxon>Bacteroidota</taxon>
        <taxon>Cytophagia</taxon>
        <taxon>Cytophagales</taxon>
        <taxon>Spirosomataceae</taxon>
        <taxon>Dyadobacter</taxon>
    </lineage>
</organism>
<accession>A0A9E8SP89</accession>
<evidence type="ECO:0000256" key="1">
    <source>
        <dbReference type="SAM" id="SignalP"/>
    </source>
</evidence>
<dbReference type="AlphaFoldDB" id="A0A9E8SP89"/>
<feature type="signal peptide" evidence="1">
    <location>
        <begin position="1"/>
        <end position="21"/>
    </location>
</feature>
<evidence type="ECO:0000313" key="3">
    <source>
        <dbReference type="Proteomes" id="UP001164653"/>
    </source>
</evidence>
<name>A0A9E8SP89_9BACT</name>
<reference evidence="2" key="1">
    <citation type="submission" date="2022-11" db="EMBL/GenBank/DDBJ databases">
        <title>Dyadobacter pollutisoli sp. nov., isolated from plastic dumped soil.</title>
        <authorList>
            <person name="Kim J.M."/>
            <person name="Kim K.R."/>
            <person name="Lee J.K."/>
            <person name="Hao L."/>
            <person name="Jeon C.O."/>
        </authorList>
    </citation>
    <scope>NUCLEOTIDE SEQUENCE</scope>
    <source>
        <strain evidence="2">U1</strain>
    </source>
</reference>
<evidence type="ECO:0008006" key="4">
    <source>
        <dbReference type="Google" id="ProtNLM"/>
    </source>
</evidence>
<sequence length="234" mass="26921">MKSIYAFALLSLICGNLFAQASKDVYRFKNGSDISKIMSYRDRFQFEKFEDGAVMFRGGKVTKAKLNYSVVHGEVMFIGNNRDTMLLNDKEFIKNIMVGQTPFIYHKGHGHMEIAGDYGRARLGRKLFLTRMGNERYAAYDQYSSSSAITSFSSFTNVDGRVQVLEGNDRVILRRRTNFYLIDKNDHIYPATKGRLLRLYSSHKRKVNEFMKANNTNLEKETDVMKLMAFCGSL</sequence>
<feature type="chain" id="PRO_5039264622" description="Organic solvent tolerance-like N-terminal domain-containing protein" evidence="1">
    <location>
        <begin position="22"/>
        <end position="234"/>
    </location>
</feature>
<dbReference type="Proteomes" id="UP001164653">
    <property type="component" value="Chromosome"/>
</dbReference>
<evidence type="ECO:0000313" key="2">
    <source>
        <dbReference type="EMBL" id="WAC14476.1"/>
    </source>
</evidence>
<protein>
    <recommendedName>
        <fullName evidence="4">Organic solvent tolerance-like N-terminal domain-containing protein</fullName>
    </recommendedName>
</protein>
<dbReference type="KEGG" id="dpf:ON006_11070"/>
<dbReference type="RefSeq" id="WP_244819844.1">
    <property type="nucleotide sequence ID" value="NZ_CP112998.1"/>
</dbReference>
<proteinExistence type="predicted"/>
<dbReference type="EMBL" id="CP112998">
    <property type="protein sequence ID" value="WAC14476.1"/>
    <property type="molecule type" value="Genomic_DNA"/>
</dbReference>